<comment type="caution">
    <text evidence="1">The sequence shown here is derived from an EMBL/GenBank/DDBJ whole genome shotgun (WGS) entry which is preliminary data.</text>
</comment>
<accession>A0A4Y3HU77</accession>
<dbReference type="AlphaFoldDB" id="A0A4Y3HU77"/>
<proteinExistence type="predicted"/>
<dbReference type="Proteomes" id="UP000318717">
    <property type="component" value="Unassembled WGS sequence"/>
</dbReference>
<keyword evidence="2" id="KW-1185">Reference proteome</keyword>
<name>A0A4Y3HU77_9VIBR</name>
<sequence>MFLSAACPNTRGAGNNHSGNQATCIHQSILINLFSVSDSRITYFALIRQRQINKTD</sequence>
<evidence type="ECO:0000313" key="1">
    <source>
        <dbReference type="EMBL" id="GEA50607.1"/>
    </source>
</evidence>
<dbReference type="EMBL" id="BJLF01000005">
    <property type="protein sequence ID" value="GEA50607.1"/>
    <property type="molecule type" value="Genomic_DNA"/>
</dbReference>
<gene>
    <name evidence="1" type="ORF">VIN01S_14110</name>
</gene>
<organism evidence="1 2">
    <name type="scientific">Vibrio inusitatus NBRC 102082</name>
    <dbReference type="NCBI Taxonomy" id="1219070"/>
    <lineage>
        <taxon>Bacteria</taxon>
        <taxon>Pseudomonadati</taxon>
        <taxon>Pseudomonadota</taxon>
        <taxon>Gammaproteobacteria</taxon>
        <taxon>Vibrionales</taxon>
        <taxon>Vibrionaceae</taxon>
        <taxon>Vibrio</taxon>
    </lineage>
</organism>
<reference evidence="1 2" key="1">
    <citation type="submission" date="2019-06" db="EMBL/GenBank/DDBJ databases">
        <title>Whole genome shotgun sequence of Vibrio inusitatus NBRC 102082.</title>
        <authorList>
            <person name="Hosoyama A."/>
            <person name="Uohara A."/>
            <person name="Ohji S."/>
            <person name="Ichikawa N."/>
        </authorList>
    </citation>
    <scope>NUCLEOTIDE SEQUENCE [LARGE SCALE GENOMIC DNA]</scope>
    <source>
        <strain evidence="1 2">NBRC 102082</strain>
    </source>
</reference>
<protein>
    <submittedName>
        <fullName evidence="1">Uncharacterized protein</fullName>
    </submittedName>
</protein>
<evidence type="ECO:0000313" key="2">
    <source>
        <dbReference type="Proteomes" id="UP000318717"/>
    </source>
</evidence>